<gene>
    <name evidence="2" type="ORF">LEP1GSC195_1479</name>
</gene>
<proteinExistence type="predicted"/>
<feature type="domain" description="PIN" evidence="1">
    <location>
        <begin position="9"/>
        <end position="125"/>
    </location>
</feature>
<comment type="caution">
    <text evidence="2">The sequence shown here is derived from an EMBL/GenBank/DDBJ whole genome shotgun (WGS) entry which is preliminary data.</text>
</comment>
<dbReference type="EMBL" id="AOGZ02000005">
    <property type="protein sequence ID" value="EOQ98286.1"/>
    <property type="molecule type" value="Genomic_DNA"/>
</dbReference>
<dbReference type="Pfam" id="PF01850">
    <property type="entry name" value="PIN"/>
    <property type="match status" value="1"/>
</dbReference>
<evidence type="ECO:0000313" key="3">
    <source>
        <dbReference type="Proteomes" id="UP000013984"/>
    </source>
</evidence>
<dbReference type="AlphaFoldDB" id="R9A833"/>
<dbReference type="Gene3D" id="3.40.50.1010">
    <property type="entry name" value="5'-nuclease"/>
    <property type="match status" value="1"/>
</dbReference>
<sequence length="150" mass="17421">MSKRKFRVYLDNCCFNRPYDNQDDIKIKIESLAKLFIQDAIKNKQIELIWSYILKFENDQNPYLDKQIAIEKWEELSVSNVVENDEILKNAESISSLGIKSLDALHIACAISEKCDYFLTTDRGILKKFGLINSIILINPIEFVSILEEL</sequence>
<dbReference type="Proteomes" id="UP000013984">
    <property type="component" value="Unassembled WGS sequence"/>
</dbReference>
<keyword evidence="3" id="KW-1185">Reference proteome</keyword>
<dbReference type="STRING" id="1218599.LEP1GSC195_1479"/>
<organism evidence="2 3">
    <name type="scientific">Leptospira wolbachii serovar Codice str. CDC</name>
    <dbReference type="NCBI Taxonomy" id="1218599"/>
    <lineage>
        <taxon>Bacteria</taxon>
        <taxon>Pseudomonadati</taxon>
        <taxon>Spirochaetota</taxon>
        <taxon>Spirochaetia</taxon>
        <taxon>Leptospirales</taxon>
        <taxon>Leptospiraceae</taxon>
        <taxon>Leptospira</taxon>
    </lineage>
</organism>
<reference evidence="2" key="1">
    <citation type="submission" date="2013-04" db="EMBL/GenBank/DDBJ databases">
        <authorList>
            <person name="Harkins D.M."/>
            <person name="Durkin A.S."/>
            <person name="Brinkac L.M."/>
            <person name="Haft D.H."/>
            <person name="Selengut J.D."/>
            <person name="Sanka R."/>
            <person name="DePew J."/>
            <person name="Purushe J."/>
            <person name="Galloway R.L."/>
            <person name="Vinetz J.M."/>
            <person name="Sutton G.G."/>
            <person name="Nierman W.C."/>
            <person name="Fouts D.E."/>
        </authorList>
    </citation>
    <scope>NUCLEOTIDE SEQUENCE [LARGE SCALE GENOMIC DNA]</scope>
    <source>
        <strain evidence="2">CDC</strain>
    </source>
</reference>
<accession>R9A833</accession>
<dbReference type="InterPro" id="IPR002716">
    <property type="entry name" value="PIN_dom"/>
</dbReference>
<protein>
    <submittedName>
        <fullName evidence="2">PIN domain protein</fullName>
    </submittedName>
</protein>
<name>R9A833_9LEPT</name>
<evidence type="ECO:0000259" key="1">
    <source>
        <dbReference type="Pfam" id="PF01850"/>
    </source>
</evidence>
<dbReference type="SUPFAM" id="SSF88723">
    <property type="entry name" value="PIN domain-like"/>
    <property type="match status" value="1"/>
</dbReference>
<dbReference type="InterPro" id="IPR029060">
    <property type="entry name" value="PIN-like_dom_sf"/>
</dbReference>
<dbReference type="OrthoDB" id="5624224at2"/>
<evidence type="ECO:0000313" key="2">
    <source>
        <dbReference type="EMBL" id="EOQ98286.1"/>
    </source>
</evidence>
<dbReference type="RefSeq" id="WP_015679771.1">
    <property type="nucleotide sequence ID" value="NZ_AOGZ02000005.1"/>
</dbReference>